<gene>
    <name evidence="2" type="ORF">JL193_12115</name>
</gene>
<dbReference type="InterPro" id="IPR019236">
    <property type="entry name" value="APP1_cat"/>
</dbReference>
<keyword evidence="3" id="KW-1185">Reference proteome</keyword>
<proteinExistence type="predicted"/>
<dbReference type="RefSeq" id="WP_207971045.1">
    <property type="nucleotide sequence ID" value="NZ_CP071795.1"/>
</dbReference>
<feature type="domain" description="Phosphatidate phosphatase APP1 catalytic" evidence="1">
    <location>
        <begin position="136"/>
        <end position="291"/>
    </location>
</feature>
<dbReference type="InterPro" id="IPR052935">
    <property type="entry name" value="Mg2+_PAP"/>
</dbReference>
<dbReference type="Pfam" id="PF09949">
    <property type="entry name" value="APP1_cat"/>
    <property type="match status" value="1"/>
</dbReference>
<evidence type="ECO:0000313" key="2">
    <source>
        <dbReference type="EMBL" id="QTD36867.1"/>
    </source>
</evidence>
<evidence type="ECO:0000313" key="3">
    <source>
        <dbReference type="Proteomes" id="UP000663935"/>
    </source>
</evidence>
<accession>A0ABX7SSK9</accession>
<reference evidence="2 3" key="1">
    <citation type="submission" date="2021-03" db="EMBL/GenBank/DDBJ databases">
        <title>Complete genome of Polaribacter_sp.G4M1.</title>
        <authorList>
            <person name="Jeong S.W."/>
            <person name="Bae J.W."/>
        </authorList>
    </citation>
    <scope>NUCLEOTIDE SEQUENCE [LARGE SCALE GENOMIC DNA]</scope>
    <source>
        <strain evidence="2 3">G4M1</strain>
    </source>
</reference>
<protein>
    <submittedName>
        <fullName evidence="2">DUF2183 domain-containing protein</fullName>
    </submittedName>
</protein>
<dbReference type="PANTHER" id="PTHR28208">
    <property type="entry name" value="PHOSPHATIDATE PHOSPHATASE APP1"/>
    <property type="match status" value="1"/>
</dbReference>
<dbReference type="PANTHER" id="PTHR28208:SF3">
    <property type="entry name" value="PHOSPHATIDATE PHOSPHATASE APP1"/>
    <property type="match status" value="1"/>
</dbReference>
<name>A0ABX7SSK9_9FLAO</name>
<evidence type="ECO:0000259" key="1">
    <source>
        <dbReference type="Pfam" id="PF09949"/>
    </source>
</evidence>
<sequence length="336" mass="38647">MGIFGRDPLQIIVFQSYGTNSHFYTRGRALQDEKINLDQENFFSLLINTWKRFESDEVKNTAITITLPNNFKINTVTDSAGYFIVDKKIENLSNLANEEGWLHFEASYSNENVGRAINNKNRFPGELLIPAENAAFGVISDIDDTILHTGVVSTFKWRLLVNTFFKSPSKRKALEGAANFYNLLHLGKTGKNANPIFYVSHSPWNLYRYLEVFLKKNNFPKGAILLRTFGNIFQKKTPKTKPQKQKEIVNILKTYTNLSFILIGDAGEYDADIYIEIVKLYPNRIKAIYLRSVKHVKKMARIKKLIKNYFDTPILIVHSSEEAIEHAKKHGFINTR</sequence>
<dbReference type="Proteomes" id="UP000663935">
    <property type="component" value="Chromosome"/>
</dbReference>
<dbReference type="EMBL" id="CP071795">
    <property type="protein sequence ID" value="QTD36867.1"/>
    <property type="molecule type" value="Genomic_DNA"/>
</dbReference>
<organism evidence="2 3">
    <name type="scientific">Polaribacter batillariae</name>
    <dbReference type="NCBI Taxonomy" id="2808900"/>
    <lineage>
        <taxon>Bacteria</taxon>
        <taxon>Pseudomonadati</taxon>
        <taxon>Bacteroidota</taxon>
        <taxon>Flavobacteriia</taxon>
        <taxon>Flavobacteriales</taxon>
        <taxon>Flavobacteriaceae</taxon>
    </lineage>
</organism>